<keyword evidence="1" id="KW-0805">Transcription regulation</keyword>
<dbReference type="Pfam" id="PF00356">
    <property type="entry name" value="LacI"/>
    <property type="match status" value="1"/>
</dbReference>
<evidence type="ECO:0000256" key="3">
    <source>
        <dbReference type="ARBA" id="ARBA00023163"/>
    </source>
</evidence>
<name>A0ABU8ABT3_9ACTN</name>
<sequence length="120" mass="12557">MTVRITMADVARAVGVSTATVSHVLSGKRAVADETRQVVEAAIADLGFTVNTVARSLRTGRSGIVALVVPDLSNPPSSRPPSRKSCARSVCTSWSAIRTRTGTRSGRTCGRRSSSASRVS</sequence>
<evidence type="ECO:0000259" key="5">
    <source>
        <dbReference type="PROSITE" id="PS50932"/>
    </source>
</evidence>
<comment type="caution">
    <text evidence="6">The sequence shown here is derived from an EMBL/GenBank/DDBJ whole genome shotgun (WGS) entry which is preliminary data.</text>
</comment>
<dbReference type="PANTHER" id="PTHR30146">
    <property type="entry name" value="LACI-RELATED TRANSCRIPTIONAL REPRESSOR"/>
    <property type="match status" value="1"/>
</dbReference>
<evidence type="ECO:0000313" key="6">
    <source>
        <dbReference type="EMBL" id="MEH0563851.1"/>
    </source>
</evidence>
<dbReference type="PANTHER" id="PTHR30146:SF109">
    <property type="entry name" value="HTH-TYPE TRANSCRIPTIONAL REGULATOR GALS"/>
    <property type="match status" value="1"/>
</dbReference>
<organism evidence="6 7">
    <name type="scientific">Streptomyces silvae</name>
    <dbReference type="NCBI Taxonomy" id="2803812"/>
    <lineage>
        <taxon>Bacteria</taxon>
        <taxon>Bacillati</taxon>
        <taxon>Actinomycetota</taxon>
        <taxon>Actinomycetes</taxon>
        <taxon>Kitasatosporales</taxon>
        <taxon>Streptomycetaceae</taxon>
        <taxon>Streptomyces</taxon>
    </lineage>
</organism>
<dbReference type="EMBL" id="JARUMK010000001">
    <property type="protein sequence ID" value="MEH0563851.1"/>
    <property type="molecule type" value="Genomic_DNA"/>
</dbReference>
<proteinExistence type="predicted"/>
<dbReference type="SUPFAM" id="SSF47413">
    <property type="entry name" value="lambda repressor-like DNA-binding domains"/>
    <property type="match status" value="1"/>
</dbReference>
<keyword evidence="7" id="KW-1185">Reference proteome</keyword>
<accession>A0ABU8ABT3</accession>
<reference evidence="6 7" key="1">
    <citation type="submission" date="2023-04" db="EMBL/GenBank/DDBJ databases">
        <title>Genomic diversity of scab-causing Streptomyces spp. in the province of Quebec, Canada.</title>
        <authorList>
            <person name="Biessy A."/>
            <person name="Cadieux M."/>
            <person name="Ciotola M."/>
            <person name="Filion M."/>
        </authorList>
    </citation>
    <scope>NUCLEOTIDE SEQUENCE [LARGE SCALE GENOMIC DNA]</scope>
    <source>
        <strain evidence="6 7">B21-103</strain>
    </source>
</reference>
<dbReference type="CDD" id="cd01392">
    <property type="entry name" value="HTH_LacI"/>
    <property type="match status" value="1"/>
</dbReference>
<evidence type="ECO:0000256" key="4">
    <source>
        <dbReference type="SAM" id="MobiDB-lite"/>
    </source>
</evidence>
<dbReference type="GO" id="GO:0003677">
    <property type="term" value="F:DNA binding"/>
    <property type="evidence" value="ECO:0007669"/>
    <property type="project" value="UniProtKB-KW"/>
</dbReference>
<dbReference type="Proteomes" id="UP001382181">
    <property type="component" value="Unassembled WGS sequence"/>
</dbReference>
<dbReference type="InterPro" id="IPR010982">
    <property type="entry name" value="Lambda_DNA-bd_dom_sf"/>
</dbReference>
<dbReference type="InterPro" id="IPR000843">
    <property type="entry name" value="HTH_LacI"/>
</dbReference>
<dbReference type="Gene3D" id="3.40.50.2300">
    <property type="match status" value="1"/>
</dbReference>
<evidence type="ECO:0000256" key="2">
    <source>
        <dbReference type="ARBA" id="ARBA00023125"/>
    </source>
</evidence>
<evidence type="ECO:0000256" key="1">
    <source>
        <dbReference type="ARBA" id="ARBA00023015"/>
    </source>
</evidence>
<dbReference type="PROSITE" id="PS00356">
    <property type="entry name" value="HTH_LACI_1"/>
    <property type="match status" value="1"/>
</dbReference>
<dbReference type="PROSITE" id="PS50932">
    <property type="entry name" value="HTH_LACI_2"/>
    <property type="match status" value="1"/>
</dbReference>
<keyword evidence="2 6" id="KW-0238">DNA-binding</keyword>
<evidence type="ECO:0000313" key="7">
    <source>
        <dbReference type="Proteomes" id="UP001382181"/>
    </source>
</evidence>
<dbReference type="RefSeq" id="WP_319221179.1">
    <property type="nucleotide sequence ID" value="NZ_JARUMK010000001.1"/>
</dbReference>
<keyword evidence="3" id="KW-0804">Transcription</keyword>
<gene>
    <name evidence="6" type="ORF">QBA37_32205</name>
</gene>
<dbReference type="SMART" id="SM00354">
    <property type="entry name" value="HTH_LACI"/>
    <property type="match status" value="1"/>
</dbReference>
<dbReference type="Gene3D" id="1.10.260.40">
    <property type="entry name" value="lambda repressor-like DNA-binding domains"/>
    <property type="match status" value="1"/>
</dbReference>
<feature type="region of interest" description="Disordered" evidence="4">
    <location>
        <begin position="100"/>
        <end position="120"/>
    </location>
</feature>
<protein>
    <submittedName>
        <fullName evidence="6">LacI family DNA-binding transcriptional regulator</fullName>
    </submittedName>
</protein>
<feature type="domain" description="HTH lacI-type" evidence="5">
    <location>
        <begin position="5"/>
        <end position="59"/>
    </location>
</feature>